<protein>
    <submittedName>
        <fullName evidence="1">Uncharacterized protein</fullName>
    </submittedName>
</protein>
<evidence type="ECO:0000313" key="1">
    <source>
        <dbReference type="EMBL" id="KKN02403.1"/>
    </source>
</evidence>
<dbReference type="AlphaFoldDB" id="A0A0F9QAN0"/>
<sequence>MKNQYHPSQLWEGRIDVWLWEMSSITSYDIYDPILFKNMVFEHMSKALCKDIDTILDSLLYLAKTGIKFRQSFYIIRAVEKLSVDWKYQVPFLKITETLILIMMLYVVKPQEAMSIAVILAKNFKIDSESFDEEILGLKLFLPVTYLAGISFENIVKEYRYEIWKWAMPDRTAIGIRRKYVKIIERAAFVEREGGMKNWIKVWWHCLIKIARNRRLEMLRIDHRMSTLTIFETKKVYHFCSCGYLEPDFPGINWNSA</sequence>
<accession>A0A0F9QAN0</accession>
<dbReference type="EMBL" id="LAZR01005153">
    <property type="protein sequence ID" value="KKN02403.1"/>
    <property type="molecule type" value="Genomic_DNA"/>
</dbReference>
<gene>
    <name evidence="1" type="ORF">LCGC14_1118050</name>
</gene>
<reference evidence="1" key="1">
    <citation type="journal article" date="2015" name="Nature">
        <title>Complex archaea that bridge the gap between prokaryotes and eukaryotes.</title>
        <authorList>
            <person name="Spang A."/>
            <person name="Saw J.H."/>
            <person name="Jorgensen S.L."/>
            <person name="Zaremba-Niedzwiedzka K."/>
            <person name="Martijn J."/>
            <person name="Lind A.E."/>
            <person name="van Eijk R."/>
            <person name="Schleper C."/>
            <person name="Guy L."/>
            <person name="Ettema T.J."/>
        </authorList>
    </citation>
    <scope>NUCLEOTIDE SEQUENCE</scope>
</reference>
<proteinExistence type="predicted"/>
<name>A0A0F9QAN0_9ZZZZ</name>
<comment type="caution">
    <text evidence="1">The sequence shown here is derived from an EMBL/GenBank/DDBJ whole genome shotgun (WGS) entry which is preliminary data.</text>
</comment>
<organism evidence="1">
    <name type="scientific">marine sediment metagenome</name>
    <dbReference type="NCBI Taxonomy" id="412755"/>
    <lineage>
        <taxon>unclassified sequences</taxon>
        <taxon>metagenomes</taxon>
        <taxon>ecological metagenomes</taxon>
    </lineage>
</organism>